<protein>
    <submittedName>
        <fullName evidence="1">Uncharacterized protein</fullName>
    </submittedName>
</protein>
<dbReference type="Proteomes" id="UP001162992">
    <property type="component" value="Chromosome 4"/>
</dbReference>
<evidence type="ECO:0000313" key="1">
    <source>
        <dbReference type="EMBL" id="KAJ7560679.1"/>
    </source>
</evidence>
<name>A0ACC2E2K1_DIPCM</name>
<organism evidence="1 2">
    <name type="scientific">Diphasiastrum complanatum</name>
    <name type="common">Issler's clubmoss</name>
    <name type="synonym">Lycopodium complanatum</name>
    <dbReference type="NCBI Taxonomy" id="34168"/>
    <lineage>
        <taxon>Eukaryota</taxon>
        <taxon>Viridiplantae</taxon>
        <taxon>Streptophyta</taxon>
        <taxon>Embryophyta</taxon>
        <taxon>Tracheophyta</taxon>
        <taxon>Lycopodiopsida</taxon>
        <taxon>Lycopodiales</taxon>
        <taxon>Lycopodiaceae</taxon>
        <taxon>Lycopodioideae</taxon>
        <taxon>Diphasiastrum</taxon>
    </lineage>
</organism>
<sequence>MIWVGMPIVGRKLTRMISKLENLVHPSTEDVFSGRFKLHQHRSRSLRTRSFSEDDYSSSDGSPPGDVPLGHFAVYVGRERQRFVIATECLSHKLFKDLLARSEKEFGFEYSGGLIIPCEVELFERLLWLLNSKDPATQKLDLDEVLNLDAPYPSADAHL</sequence>
<gene>
    <name evidence="1" type="ORF">O6H91_04G140200</name>
</gene>
<proteinExistence type="predicted"/>
<keyword evidence="2" id="KW-1185">Reference proteome</keyword>
<reference evidence="2" key="1">
    <citation type="journal article" date="2024" name="Proc. Natl. Acad. Sci. U.S.A.">
        <title>Extraordinary preservation of gene collinearity over three hundred million years revealed in homosporous lycophytes.</title>
        <authorList>
            <person name="Li C."/>
            <person name="Wickell D."/>
            <person name="Kuo L.Y."/>
            <person name="Chen X."/>
            <person name="Nie B."/>
            <person name="Liao X."/>
            <person name="Peng D."/>
            <person name="Ji J."/>
            <person name="Jenkins J."/>
            <person name="Williams M."/>
            <person name="Shu S."/>
            <person name="Plott C."/>
            <person name="Barry K."/>
            <person name="Rajasekar S."/>
            <person name="Grimwood J."/>
            <person name="Han X."/>
            <person name="Sun S."/>
            <person name="Hou Z."/>
            <person name="He W."/>
            <person name="Dai G."/>
            <person name="Sun C."/>
            <person name="Schmutz J."/>
            <person name="Leebens-Mack J.H."/>
            <person name="Li F.W."/>
            <person name="Wang L."/>
        </authorList>
    </citation>
    <scope>NUCLEOTIDE SEQUENCE [LARGE SCALE GENOMIC DNA]</scope>
    <source>
        <strain evidence="2">cv. PW_Plant_1</strain>
    </source>
</reference>
<accession>A0ACC2E2K1</accession>
<comment type="caution">
    <text evidence="1">The sequence shown here is derived from an EMBL/GenBank/DDBJ whole genome shotgun (WGS) entry which is preliminary data.</text>
</comment>
<evidence type="ECO:0000313" key="2">
    <source>
        <dbReference type="Proteomes" id="UP001162992"/>
    </source>
</evidence>
<dbReference type="EMBL" id="CM055095">
    <property type="protein sequence ID" value="KAJ7560679.1"/>
    <property type="molecule type" value="Genomic_DNA"/>
</dbReference>